<comment type="similarity">
    <text evidence="1 3">Belongs to the short-chain dehydrogenases/reductases (SDR) family.</text>
</comment>
<dbReference type="InterPro" id="IPR002347">
    <property type="entry name" value="SDR_fam"/>
</dbReference>
<gene>
    <name evidence="4" type="ORF">ACFFJP_00775</name>
</gene>
<evidence type="ECO:0000256" key="2">
    <source>
        <dbReference type="ARBA" id="ARBA00023002"/>
    </source>
</evidence>
<dbReference type="InterPro" id="IPR036291">
    <property type="entry name" value="NAD(P)-bd_dom_sf"/>
</dbReference>
<dbReference type="Pfam" id="PF00106">
    <property type="entry name" value="adh_short"/>
    <property type="match status" value="1"/>
</dbReference>
<dbReference type="EC" id="1.-.-.-" evidence="4"/>
<protein>
    <submittedName>
        <fullName evidence="4">SDR family NAD(P)-dependent oxidoreductase</fullName>
        <ecNumber evidence="4">1.-.-.-</ecNumber>
    </submittedName>
</protein>
<dbReference type="PRINTS" id="PR00081">
    <property type="entry name" value="GDHRDH"/>
</dbReference>
<keyword evidence="5" id="KW-1185">Reference proteome</keyword>
<evidence type="ECO:0000256" key="3">
    <source>
        <dbReference type="RuleBase" id="RU000363"/>
    </source>
</evidence>
<dbReference type="GO" id="GO:0016491">
    <property type="term" value="F:oxidoreductase activity"/>
    <property type="evidence" value="ECO:0007669"/>
    <property type="project" value="UniProtKB-KW"/>
</dbReference>
<accession>A0ABV6B7H5</accession>
<sequence length="250" mass="26141">MAEYAFAQHPSAQPQPAEHLVLTGASGGIGRALALQLAKAGYRLSLQGRDAAKLAATCAQVLAVAPASQLVHSASFDLTDPAAVIAFCQQAEAACPVDGLINCAGANLSRAPAQNPDWPALEQMLALNFRVPLLLQECLLPGMLARGHGTILQVLSTCVSFANPGVAAYSASKSALESYSKVLRRELQDSGVRVLHLIPGGVDTGFRATARPEYLAPEAVASAALAMLQAPAAAHWHEVVVRPPVERNWA</sequence>
<evidence type="ECO:0000313" key="5">
    <source>
        <dbReference type="Proteomes" id="UP001589813"/>
    </source>
</evidence>
<comment type="caution">
    <text evidence="4">The sequence shown here is derived from an EMBL/GenBank/DDBJ whole genome shotgun (WGS) entry which is preliminary data.</text>
</comment>
<dbReference type="SUPFAM" id="SSF51735">
    <property type="entry name" value="NAD(P)-binding Rossmann-fold domains"/>
    <property type="match status" value="1"/>
</dbReference>
<dbReference type="Gene3D" id="3.40.50.720">
    <property type="entry name" value="NAD(P)-binding Rossmann-like Domain"/>
    <property type="match status" value="1"/>
</dbReference>
<dbReference type="PRINTS" id="PR00080">
    <property type="entry name" value="SDRFAMILY"/>
</dbReference>
<dbReference type="RefSeq" id="WP_377239402.1">
    <property type="nucleotide sequence ID" value="NZ_JBHLXP010000001.1"/>
</dbReference>
<organism evidence="4 5">
    <name type="scientific">Rheinheimera tilapiae</name>
    <dbReference type="NCBI Taxonomy" id="875043"/>
    <lineage>
        <taxon>Bacteria</taxon>
        <taxon>Pseudomonadati</taxon>
        <taxon>Pseudomonadota</taxon>
        <taxon>Gammaproteobacteria</taxon>
        <taxon>Chromatiales</taxon>
        <taxon>Chromatiaceae</taxon>
        <taxon>Rheinheimera</taxon>
    </lineage>
</organism>
<dbReference type="CDD" id="cd05233">
    <property type="entry name" value="SDR_c"/>
    <property type="match status" value="1"/>
</dbReference>
<keyword evidence="2 4" id="KW-0560">Oxidoreductase</keyword>
<evidence type="ECO:0000256" key="1">
    <source>
        <dbReference type="ARBA" id="ARBA00006484"/>
    </source>
</evidence>
<proteinExistence type="inferred from homology"/>
<dbReference type="PANTHER" id="PTHR44196:SF1">
    <property type="entry name" value="DEHYDROGENASE_REDUCTASE SDR FAMILY MEMBER 7B"/>
    <property type="match status" value="1"/>
</dbReference>
<dbReference type="PROSITE" id="PS00061">
    <property type="entry name" value="ADH_SHORT"/>
    <property type="match status" value="1"/>
</dbReference>
<name>A0ABV6B7H5_9GAMM</name>
<evidence type="ECO:0000313" key="4">
    <source>
        <dbReference type="EMBL" id="MFC0046817.1"/>
    </source>
</evidence>
<dbReference type="InterPro" id="IPR020904">
    <property type="entry name" value="Sc_DH/Rdtase_CS"/>
</dbReference>
<dbReference type="Proteomes" id="UP001589813">
    <property type="component" value="Unassembled WGS sequence"/>
</dbReference>
<dbReference type="EMBL" id="JBHLXP010000001">
    <property type="protein sequence ID" value="MFC0046817.1"/>
    <property type="molecule type" value="Genomic_DNA"/>
</dbReference>
<reference evidence="4 5" key="1">
    <citation type="submission" date="2024-09" db="EMBL/GenBank/DDBJ databases">
        <authorList>
            <person name="Sun Q."/>
            <person name="Mori K."/>
        </authorList>
    </citation>
    <scope>NUCLEOTIDE SEQUENCE [LARGE SCALE GENOMIC DNA]</scope>
    <source>
        <strain evidence="4 5">KCTC 23315</strain>
    </source>
</reference>
<dbReference type="PANTHER" id="PTHR44196">
    <property type="entry name" value="DEHYDROGENASE/REDUCTASE SDR FAMILY MEMBER 7B"/>
    <property type="match status" value="1"/>
</dbReference>